<dbReference type="Proteomes" id="UP001595823">
    <property type="component" value="Unassembled WGS sequence"/>
</dbReference>
<keyword evidence="2" id="KW-1185">Reference proteome</keyword>
<reference evidence="2" key="1">
    <citation type="journal article" date="2019" name="Int. J. Syst. Evol. Microbiol.">
        <title>The Global Catalogue of Microorganisms (GCM) 10K type strain sequencing project: providing services to taxonomists for standard genome sequencing and annotation.</title>
        <authorList>
            <consortium name="The Broad Institute Genomics Platform"/>
            <consortium name="The Broad Institute Genome Sequencing Center for Infectious Disease"/>
            <person name="Wu L."/>
            <person name="Ma J."/>
        </authorList>
    </citation>
    <scope>NUCLEOTIDE SEQUENCE [LARGE SCALE GENOMIC DNA]</scope>
    <source>
        <strain evidence="2">IBRC-M 10908</strain>
    </source>
</reference>
<protein>
    <submittedName>
        <fullName evidence="1">Uncharacterized protein</fullName>
    </submittedName>
</protein>
<comment type="caution">
    <text evidence="1">The sequence shown here is derived from an EMBL/GenBank/DDBJ whole genome shotgun (WGS) entry which is preliminary data.</text>
</comment>
<dbReference type="EMBL" id="JBHSDK010000005">
    <property type="protein sequence ID" value="MFC4334389.1"/>
    <property type="molecule type" value="Genomic_DNA"/>
</dbReference>
<evidence type="ECO:0000313" key="1">
    <source>
        <dbReference type="EMBL" id="MFC4334389.1"/>
    </source>
</evidence>
<accession>A0ABV8TUE4</accession>
<gene>
    <name evidence="1" type="ORF">ACFPET_04160</name>
</gene>
<proteinExistence type="predicted"/>
<name>A0ABV8TUE4_9ACTN</name>
<dbReference type="RefSeq" id="WP_380618137.1">
    <property type="nucleotide sequence ID" value="NZ_JBHSDK010000005.1"/>
</dbReference>
<evidence type="ECO:0000313" key="2">
    <source>
        <dbReference type="Proteomes" id="UP001595823"/>
    </source>
</evidence>
<organism evidence="1 2">
    <name type="scientific">Salininema proteolyticum</name>
    <dbReference type="NCBI Taxonomy" id="1607685"/>
    <lineage>
        <taxon>Bacteria</taxon>
        <taxon>Bacillati</taxon>
        <taxon>Actinomycetota</taxon>
        <taxon>Actinomycetes</taxon>
        <taxon>Glycomycetales</taxon>
        <taxon>Glycomycetaceae</taxon>
        <taxon>Salininema</taxon>
    </lineage>
</organism>
<sequence>MPTLLTAPAMEAVPRLTDFRYHRTIYDIGFEGVDLPGLDADFYRRSTPAGVLSVGVYRLRGQETHRAWGWVGEEHCAYHAVVDPYSGMLQGPVPGCPDFAVLKLGDRPYGFTVVDAAGLCRTFLLSL</sequence>